<dbReference type="PANTHER" id="PTHR45783">
    <property type="entry name" value="KINESIN LIGHT CHAIN"/>
    <property type="match status" value="1"/>
</dbReference>
<name>A0AB34FC75_9HYPO</name>
<dbReference type="Gene3D" id="1.25.40.10">
    <property type="entry name" value="Tetratricopeptide repeat domain"/>
    <property type="match status" value="2"/>
</dbReference>
<dbReference type="Proteomes" id="UP001163105">
    <property type="component" value="Unassembled WGS sequence"/>
</dbReference>
<reference evidence="5" key="1">
    <citation type="submission" date="2023-01" db="EMBL/GenBank/DDBJ databases">
        <title>The growth and conidiation of Purpureocillium lavendulum are regulated by nitrogen source and histone H3K14 acetylation.</title>
        <authorList>
            <person name="Tang P."/>
            <person name="Han J."/>
            <person name="Zhang C."/>
            <person name="Tang P."/>
            <person name="Qi F."/>
            <person name="Zhang K."/>
            <person name="Liang L."/>
        </authorList>
    </citation>
    <scope>NUCLEOTIDE SEQUENCE</scope>
    <source>
        <strain evidence="5">YMF1.00683</strain>
    </source>
</reference>
<dbReference type="GO" id="GO:0005737">
    <property type="term" value="C:cytoplasm"/>
    <property type="evidence" value="ECO:0007669"/>
    <property type="project" value="UniProtKB-SubCell"/>
</dbReference>
<evidence type="ECO:0000256" key="4">
    <source>
        <dbReference type="ARBA" id="ARBA00022803"/>
    </source>
</evidence>
<organism evidence="5 6">
    <name type="scientific">Purpureocillium lavendulum</name>
    <dbReference type="NCBI Taxonomy" id="1247861"/>
    <lineage>
        <taxon>Eukaryota</taxon>
        <taxon>Fungi</taxon>
        <taxon>Dikarya</taxon>
        <taxon>Ascomycota</taxon>
        <taxon>Pezizomycotina</taxon>
        <taxon>Sordariomycetes</taxon>
        <taxon>Hypocreomycetidae</taxon>
        <taxon>Hypocreales</taxon>
        <taxon>Ophiocordycipitaceae</taxon>
        <taxon>Purpureocillium</taxon>
    </lineage>
</organism>
<proteinExistence type="predicted"/>
<dbReference type="Pfam" id="PF13424">
    <property type="entry name" value="TPR_12"/>
    <property type="match status" value="2"/>
</dbReference>
<comment type="caution">
    <text evidence="5">The sequence shown here is derived from an EMBL/GenBank/DDBJ whole genome shotgun (WGS) entry which is preliminary data.</text>
</comment>
<evidence type="ECO:0000256" key="1">
    <source>
        <dbReference type="ARBA" id="ARBA00004496"/>
    </source>
</evidence>
<dbReference type="PANTHER" id="PTHR45783:SF3">
    <property type="entry name" value="KINESIN LIGHT CHAIN"/>
    <property type="match status" value="1"/>
</dbReference>
<evidence type="ECO:0008006" key="7">
    <source>
        <dbReference type="Google" id="ProtNLM"/>
    </source>
</evidence>
<dbReference type="InterPro" id="IPR011990">
    <property type="entry name" value="TPR-like_helical_dom_sf"/>
</dbReference>
<evidence type="ECO:0000313" key="5">
    <source>
        <dbReference type="EMBL" id="KAJ6436202.1"/>
    </source>
</evidence>
<evidence type="ECO:0000256" key="3">
    <source>
        <dbReference type="ARBA" id="ARBA00022737"/>
    </source>
</evidence>
<comment type="subcellular location">
    <subcellularLocation>
        <location evidence="1">Cytoplasm</location>
    </subcellularLocation>
</comment>
<protein>
    <recommendedName>
        <fullName evidence="7">Kinesin light chain</fullName>
    </recommendedName>
</protein>
<dbReference type="GO" id="GO:0019894">
    <property type="term" value="F:kinesin binding"/>
    <property type="evidence" value="ECO:0007669"/>
    <property type="project" value="TreeGrafter"/>
</dbReference>
<keyword evidence="6" id="KW-1185">Reference proteome</keyword>
<accession>A0AB34FC75</accession>
<dbReference type="GO" id="GO:0007018">
    <property type="term" value="P:microtubule-based movement"/>
    <property type="evidence" value="ECO:0007669"/>
    <property type="project" value="TreeGrafter"/>
</dbReference>
<evidence type="ECO:0000256" key="2">
    <source>
        <dbReference type="ARBA" id="ARBA00022490"/>
    </source>
</evidence>
<gene>
    <name evidence="5" type="ORF">O9K51_11264</name>
</gene>
<dbReference type="SUPFAM" id="SSF48452">
    <property type="entry name" value="TPR-like"/>
    <property type="match status" value="2"/>
</dbReference>
<dbReference type="AlphaFoldDB" id="A0AB34FC75"/>
<dbReference type="InterPro" id="IPR002151">
    <property type="entry name" value="Kinesin_light"/>
</dbReference>
<sequence>MFGEKHPYTLMTMNNLAQVLLHQGRCFEAEEMHRETLQKRQTLLGDEHPDTVWSMANLALALILVGKHNEAEAMNHDTIKLLALAMQGKYQRAERVNRETLALHQEVLGYKHSCTLTSMNNLAVVLLMEGKYEDAEALNHETLELRQEVFGSSSDPPDVFSTISQGTVTYCINDPPARADLYRMVTNRLLATFDRKHVVVCYDAKMIVGYDTDTDGEWGMFPSTQTLEKMCTSTTKCEGIDTEAVWLFINLVTPKVFFTATTMLSGVFTSPFQLLYLCNLIKNYGVSDISNDMSQCLYDTMLNDTAMFGDGAGGSGRHVALVLQSENLRLPIMSC</sequence>
<evidence type="ECO:0000313" key="6">
    <source>
        <dbReference type="Proteomes" id="UP001163105"/>
    </source>
</evidence>
<keyword evidence="3" id="KW-0677">Repeat</keyword>
<dbReference type="GO" id="GO:0005871">
    <property type="term" value="C:kinesin complex"/>
    <property type="evidence" value="ECO:0007669"/>
    <property type="project" value="InterPro"/>
</dbReference>
<keyword evidence="2" id="KW-0963">Cytoplasm</keyword>
<dbReference type="EMBL" id="JAQHRD010000027">
    <property type="protein sequence ID" value="KAJ6436202.1"/>
    <property type="molecule type" value="Genomic_DNA"/>
</dbReference>
<keyword evidence="4" id="KW-0802">TPR repeat</keyword>